<dbReference type="Gene3D" id="3.40.50.620">
    <property type="entry name" value="HUPs"/>
    <property type="match status" value="1"/>
</dbReference>
<dbReference type="GO" id="GO:0043164">
    <property type="term" value="P:Gram-negative-bacterium-type cell wall biogenesis"/>
    <property type="evidence" value="ECO:0007669"/>
    <property type="project" value="TreeGrafter"/>
</dbReference>
<comment type="caution">
    <text evidence="3">The sequence shown here is derived from an EMBL/GenBank/DDBJ whole genome shotgun (WGS) entry which is preliminary data.</text>
</comment>
<dbReference type="InterPro" id="IPR014729">
    <property type="entry name" value="Rossmann-like_a/b/a_fold"/>
</dbReference>
<feature type="domain" description="DUF218" evidence="2">
    <location>
        <begin position="81"/>
        <end position="245"/>
    </location>
</feature>
<dbReference type="PANTHER" id="PTHR30336:SF4">
    <property type="entry name" value="ENVELOPE BIOGENESIS FACTOR ELYC"/>
    <property type="match status" value="1"/>
</dbReference>
<dbReference type="InterPro" id="IPR051599">
    <property type="entry name" value="Cell_Envelope_Assoc"/>
</dbReference>
<evidence type="ECO:0000313" key="4">
    <source>
        <dbReference type="Proteomes" id="UP000029995"/>
    </source>
</evidence>
<dbReference type="PANTHER" id="PTHR30336">
    <property type="entry name" value="INNER MEMBRANE PROTEIN, PROBABLE PERMEASE"/>
    <property type="match status" value="1"/>
</dbReference>
<feature type="transmembrane region" description="Helical" evidence="1">
    <location>
        <begin position="44"/>
        <end position="65"/>
    </location>
</feature>
<reference evidence="3 4" key="1">
    <citation type="submission" date="2014-01" db="EMBL/GenBank/DDBJ databases">
        <title>Genome sequence determination for a cystic fibrosis isolate, Inquilinus limosus.</title>
        <authorList>
            <person name="Pino M."/>
            <person name="Di Conza J."/>
            <person name="Gutkind G."/>
        </authorList>
    </citation>
    <scope>NUCLEOTIDE SEQUENCE [LARGE SCALE GENOMIC DNA]</scope>
    <source>
        <strain evidence="3 4">MP06</strain>
    </source>
</reference>
<feature type="transmembrane region" description="Helical" evidence="1">
    <location>
        <begin position="12"/>
        <end position="32"/>
    </location>
</feature>
<dbReference type="AlphaFoldDB" id="A0A0A0D015"/>
<organism evidence="3 4">
    <name type="scientific">Inquilinus limosus MP06</name>
    <dbReference type="NCBI Taxonomy" id="1398085"/>
    <lineage>
        <taxon>Bacteria</taxon>
        <taxon>Pseudomonadati</taxon>
        <taxon>Pseudomonadota</taxon>
        <taxon>Alphaproteobacteria</taxon>
        <taxon>Rhodospirillales</taxon>
        <taxon>Rhodospirillaceae</taxon>
        <taxon>Inquilinus</taxon>
    </lineage>
</organism>
<proteinExistence type="predicted"/>
<dbReference type="InterPro" id="IPR003848">
    <property type="entry name" value="DUF218"/>
</dbReference>
<keyword evidence="1" id="KW-0812">Transmembrane</keyword>
<dbReference type="Pfam" id="PF02698">
    <property type="entry name" value="DUF218"/>
    <property type="match status" value="1"/>
</dbReference>
<evidence type="ECO:0000256" key="1">
    <source>
        <dbReference type="SAM" id="Phobius"/>
    </source>
</evidence>
<dbReference type="CDD" id="cd06259">
    <property type="entry name" value="YdcF-like"/>
    <property type="match status" value="1"/>
</dbReference>
<accession>A0A0A0D015</accession>
<gene>
    <name evidence="3" type="ORF">P409_27540</name>
</gene>
<sequence>MFFFLSKLIWFFVQPLGLLLLGLLLATAGFLYRSRRLARRLVMALTLAFAAICVLPVGDLMILPLENRFAKPRELPATMEGIIVLGGAEQNVLSGARGEPMLNGAGERLFAALDLARRFPEAQIVFSGGLGDPWNGIPPQSDIFRDVMLMAGVPEQRLLLEGQARNTDENVLLLKQMVQPQPGQNWVVVTSAYHMPRSMGLFAKAGWKVVPWPVDYRGLPPTLLPRADLVEQIDVLNIAMHEWIGLVAYWTTGRIDTPFPGP</sequence>
<dbReference type="GO" id="GO:0000270">
    <property type="term" value="P:peptidoglycan metabolic process"/>
    <property type="evidence" value="ECO:0007669"/>
    <property type="project" value="TreeGrafter"/>
</dbReference>
<keyword evidence="1" id="KW-0472">Membrane</keyword>
<dbReference type="OrthoDB" id="9809813at2"/>
<keyword evidence="1" id="KW-1133">Transmembrane helix</keyword>
<protein>
    <recommendedName>
        <fullName evidence="2">DUF218 domain-containing protein</fullName>
    </recommendedName>
</protein>
<dbReference type="GO" id="GO:0005886">
    <property type="term" value="C:plasma membrane"/>
    <property type="evidence" value="ECO:0007669"/>
    <property type="project" value="TreeGrafter"/>
</dbReference>
<name>A0A0A0D015_9PROT</name>
<dbReference type="Proteomes" id="UP000029995">
    <property type="component" value="Unassembled WGS sequence"/>
</dbReference>
<dbReference type="EMBL" id="JANX01000525">
    <property type="protein sequence ID" value="KGM31375.1"/>
    <property type="molecule type" value="Genomic_DNA"/>
</dbReference>
<dbReference type="RefSeq" id="WP_034845934.1">
    <property type="nucleotide sequence ID" value="NZ_JANX01000525.1"/>
</dbReference>
<evidence type="ECO:0000313" key="3">
    <source>
        <dbReference type="EMBL" id="KGM31375.1"/>
    </source>
</evidence>
<evidence type="ECO:0000259" key="2">
    <source>
        <dbReference type="Pfam" id="PF02698"/>
    </source>
</evidence>